<keyword evidence="2" id="KW-0812">Transmembrane</keyword>
<comment type="caution">
    <text evidence="3">The sequence shown here is derived from an EMBL/GenBank/DDBJ whole genome shotgun (WGS) entry which is preliminary data.</text>
</comment>
<dbReference type="InterPro" id="IPR006175">
    <property type="entry name" value="YjgF/YER057c/UK114"/>
</dbReference>
<gene>
    <name evidence="3" type="ORF">B0T24DRAFT_103128</name>
</gene>
<feature type="transmembrane region" description="Helical" evidence="2">
    <location>
        <begin position="228"/>
        <end position="248"/>
    </location>
</feature>
<proteinExistence type="inferred from homology"/>
<dbReference type="GO" id="GO:0005739">
    <property type="term" value="C:mitochondrion"/>
    <property type="evidence" value="ECO:0007669"/>
    <property type="project" value="TreeGrafter"/>
</dbReference>
<dbReference type="Pfam" id="PF01042">
    <property type="entry name" value="Ribonuc_L-PSP"/>
    <property type="match status" value="1"/>
</dbReference>
<evidence type="ECO:0000256" key="2">
    <source>
        <dbReference type="SAM" id="Phobius"/>
    </source>
</evidence>
<dbReference type="GO" id="GO:0005829">
    <property type="term" value="C:cytosol"/>
    <property type="evidence" value="ECO:0007669"/>
    <property type="project" value="TreeGrafter"/>
</dbReference>
<evidence type="ECO:0000256" key="1">
    <source>
        <dbReference type="ARBA" id="ARBA00010552"/>
    </source>
</evidence>
<dbReference type="SUPFAM" id="SSF55298">
    <property type="entry name" value="YjgF-like"/>
    <property type="match status" value="1"/>
</dbReference>
<keyword evidence="2" id="KW-0472">Membrane</keyword>
<dbReference type="PANTHER" id="PTHR11803">
    <property type="entry name" value="2-IMINOBUTANOATE/2-IMINOPROPANOATE DEAMINASE RIDA"/>
    <property type="match status" value="1"/>
</dbReference>
<dbReference type="GO" id="GO:0019239">
    <property type="term" value="F:deaminase activity"/>
    <property type="evidence" value="ECO:0007669"/>
    <property type="project" value="TreeGrafter"/>
</dbReference>
<dbReference type="InterPro" id="IPR035959">
    <property type="entry name" value="RutC-like_sf"/>
</dbReference>
<dbReference type="Gene3D" id="3.30.1330.40">
    <property type="entry name" value="RutC-like"/>
    <property type="match status" value="1"/>
</dbReference>
<sequence length="269" mass="29984">MSAVPVFTTKAPAAVGNLYSQAIKTPTAIYCSGQIPCDAQGNLVEGTIQEKTAACIKNLQAVLEEAGSSIDKVVKVNVFITDMANFGSVANPSRIWLHQPVFFGTMVQPRAPPVVSANQGDAGVRGLSKIYYFVMTPVIFVSFLVSLAIVDFRYSVRRSHFHAEGTRRPAWLPQWLHRVIYRYQRYQYVARVDDEREQRPPDGAAGGQFYHSKQRTLMKMEADEAFEVRSSVLVLLGLASLGVVWAAWRVLCWGSVFVGELMRSRVYTN</sequence>
<protein>
    <submittedName>
        <fullName evidence="3">Endoribonuclease L-PSP-domain-containing protein</fullName>
    </submittedName>
</protein>
<dbReference type="Proteomes" id="UP001287356">
    <property type="component" value="Unassembled WGS sequence"/>
</dbReference>
<name>A0AAE0JVR7_9PEZI</name>
<accession>A0AAE0JVR7</accession>
<dbReference type="CDD" id="cd00448">
    <property type="entry name" value="YjgF_YER057c_UK114_family"/>
    <property type="match status" value="1"/>
</dbReference>
<keyword evidence="4" id="KW-1185">Reference proteome</keyword>
<comment type="similarity">
    <text evidence="1">Belongs to the RutC family.</text>
</comment>
<evidence type="ECO:0000313" key="4">
    <source>
        <dbReference type="Proteomes" id="UP001287356"/>
    </source>
</evidence>
<dbReference type="PANTHER" id="PTHR11803:SF58">
    <property type="entry name" value="PROTEIN HMF1-RELATED"/>
    <property type="match status" value="1"/>
</dbReference>
<organism evidence="3 4">
    <name type="scientific">Lasiosphaeria ovina</name>
    <dbReference type="NCBI Taxonomy" id="92902"/>
    <lineage>
        <taxon>Eukaryota</taxon>
        <taxon>Fungi</taxon>
        <taxon>Dikarya</taxon>
        <taxon>Ascomycota</taxon>
        <taxon>Pezizomycotina</taxon>
        <taxon>Sordariomycetes</taxon>
        <taxon>Sordariomycetidae</taxon>
        <taxon>Sordariales</taxon>
        <taxon>Lasiosphaeriaceae</taxon>
        <taxon>Lasiosphaeria</taxon>
    </lineage>
</organism>
<dbReference type="AlphaFoldDB" id="A0AAE0JVR7"/>
<feature type="transmembrane region" description="Helical" evidence="2">
    <location>
        <begin position="130"/>
        <end position="150"/>
    </location>
</feature>
<dbReference type="EMBL" id="JAULSN010000010">
    <property type="protein sequence ID" value="KAK3362081.1"/>
    <property type="molecule type" value="Genomic_DNA"/>
</dbReference>
<keyword evidence="2" id="KW-1133">Transmembrane helix</keyword>
<reference evidence="3" key="2">
    <citation type="submission" date="2023-06" db="EMBL/GenBank/DDBJ databases">
        <authorList>
            <consortium name="Lawrence Berkeley National Laboratory"/>
            <person name="Haridas S."/>
            <person name="Hensen N."/>
            <person name="Bonometti L."/>
            <person name="Westerberg I."/>
            <person name="Brannstrom I.O."/>
            <person name="Guillou S."/>
            <person name="Cros-Aarteil S."/>
            <person name="Calhoun S."/>
            <person name="Kuo A."/>
            <person name="Mondo S."/>
            <person name="Pangilinan J."/>
            <person name="Riley R."/>
            <person name="Labutti K."/>
            <person name="Andreopoulos B."/>
            <person name="Lipzen A."/>
            <person name="Chen C."/>
            <person name="Yanf M."/>
            <person name="Daum C."/>
            <person name="Ng V."/>
            <person name="Clum A."/>
            <person name="Steindorff A."/>
            <person name="Ohm R."/>
            <person name="Martin F."/>
            <person name="Silar P."/>
            <person name="Natvig D."/>
            <person name="Lalanne C."/>
            <person name="Gautier V."/>
            <person name="Ament-Velasquez S.L."/>
            <person name="Kruys A."/>
            <person name="Hutchinson M.I."/>
            <person name="Powell A.J."/>
            <person name="Barry K."/>
            <person name="Miller A.N."/>
            <person name="Grigoriev I.V."/>
            <person name="Debuchy R."/>
            <person name="Gladieux P."/>
            <person name="Thoren M.H."/>
            <person name="Johannesson H."/>
        </authorList>
    </citation>
    <scope>NUCLEOTIDE SEQUENCE</scope>
    <source>
        <strain evidence="3">CBS 958.72</strain>
    </source>
</reference>
<evidence type="ECO:0000313" key="3">
    <source>
        <dbReference type="EMBL" id="KAK3362081.1"/>
    </source>
</evidence>
<reference evidence="3" key="1">
    <citation type="journal article" date="2023" name="Mol. Phylogenet. Evol.">
        <title>Genome-scale phylogeny and comparative genomics of the fungal order Sordariales.</title>
        <authorList>
            <person name="Hensen N."/>
            <person name="Bonometti L."/>
            <person name="Westerberg I."/>
            <person name="Brannstrom I.O."/>
            <person name="Guillou S."/>
            <person name="Cros-Aarteil S."/>
            <person name="Calhoun S."/>
            <person name="Haridas S."/>
            <person name="Kuo A."/>
            <person name="Mondo S."/>
            <person name="Pangilinan J."/>
            <person name="Riley R."/>
            <person name="LaButti K."/>
            <person name="Andreopoulos B."/>
            <person name="Lipzen A."/>
            <person name="Chen C."/>
            <person name="Yan M."/>
            <person name="Daum C."/>
            <person name="Ng V."/>
            <person name="Clum A."/>
            <person name="Steindorff A."/>
            <person name="Ohm R.A."/>
            <person name="Martin F."/>
            <person name="Silar P."/>
            <person name="Natvig D.O."/>
            <person name="Lalanne C."/>
            <person name="Gautier V."/>
            <person name="Ament-Velasquez S.L."/>
            <person name="Kruys A."/>
            <person name="Hutchinson M.I."/>
            <person name="Powell A.J."/>
            <person name="Barry K."/>
            <person name="Miller A.N."/>
            <person name="Grigoriev I.V."/>
            <person name="Debuchy R."/>
            <person name="Gladieux P."/>
            <person name="Hiltunen Thoren M."/>
            <person name="Johannesson H."/>
        </authorList>
    </citation>
    <scope>NUCLEOTIDE SEQUENCE</scope>
    <source>
        <strain evidence="3">CBS 958.72</strain>
    </source>
</reference>